<evidence type="ECO:0000313" key="2">
    <source>
        <dbReference type="WBParaSite" id="PS1159_v2.g23032.t1"/>
    </source>
</evidence>
<accession>A0AC35G1L2</accession>
<protein>
    <submittedName>
        <fullName evidence="2">LIM zinc-binding domain-containing protein</fullName>
    </submittedName>
</protein>
<dbReference type="Proteomes" id="UP000887580">
    <property type="component" value="Unplaced"/>
</dbReference>
<name>A0AC35G1L2_9BILA</name>
<sequence length="384" mass="43846">MPVKQDDQFVDAVKPALESLLSDLQRTTEVLRRAQQRNSQDREFSDVNTSMYSSSSYKDNRRSYDNDIDPIYQEQNVVMRNSQQSSNDEYGTGNQNRRSGSGGYGNDTFANRRSTDNRTSRETSQLDSMLGNLQVDMDKHGIHTIPKGDCAACEKQIIGQVVIALGKMWHPEHYVCCHCGDQIGHKNFFERGGKAYCENDYHDLYSPRCAYCNGPIKDRCITAIGKTFHPEHFTCADCGKQFGEEGFHEKDGVAYCKDDFFRMFAPKCHGCDKPIKNKFITALGTHWHPNCFICQECHRSFDGGAFFEHDGAPFCEQHFHQQRGSLCNECKKPISGRCVSAMGKKYHPEHFVCTYCSRELTRGTFKEANKRPYCHKCYGKINNP</sequence>
<proteinExistence type="predicted"/>
<dbReference type="WBParaSite" id="PS1159_v2.g23032.t1">
    <property type="protein sequence ID" value="PS1159_v2.g23032.t1"/>
    <property type="gene ID" value="PS1159_v2.g23032"/>
</dbReference>
<reference evidence="2" key="1">
    <citation type="submission" date="2022-11" db="UniProtKB">
        <authorList>
            <consortium name="WormBaseParasite"/>
        </authorList>
    </citation>
    <scope>IDENTIFICATION</scope>
</reference>
<evidence type="ECO:0000313" key="1">
    <source>
        <dbReference type="Proteomes" id="UP000887580"/>
    </source>
</evidence>
<organism evidence="1 2">
    <name type="scientific">Panagrolaimus sp. PS1159</name>
    <dbReference type="NCBI Taxonomy" id="55785"/>
    <lineage>
        <taxon>Eukaryota</taxon>
        <taxon>Metazoa</taxon>
        <taxon>Ecdysozoa</taxon>
        <taxon>Nematoda</taxon>
        <taxon>Chromadorea</taxon>
        <taxon>Rhabditida</taxon>
        <taxon>Tylenchina</taxon>
        <taxon>Panagrolaimomorpha</taxon>
        <taxon>Panagrolaimoidea</taxon>
        <taxon>Panagrolaimidae</taxon>
        <taxon>Panagrolaimus</taxon>
    </lineage>
</organism>